<dbReference type="PANTHER" id="PTHR33990">
    <property type="entry name" value="PROTEIN YJDN-RELATED"/>
    <property type="match status" value="1"/>
</dbReference>
<dbReference type="Gene3D" id="3.10.180.10">
    <property type="entry name" value="2,3-Dihydroxybiphenyl 1,2-Dioxygenase, domain 1"/>
    <property type="match status" value="1"/>
</dbReference>
<dbReference type="OrthoDB" id="5293819at2"/>
<dbReference type="Pfam" id="PF06983">
    <property type="entry name" value="3-dmu-9_3-mt"/>
    <property type="match status" value="1"/>
</dbReference>
<evidence type="ECO:0000313" key="3">
    <source>
        <dbReference type="Proteomes" id="UP000092695"/>
    </source>
</evidence>
<dbReference type="CDD" id="cd06588">
    <property type="entry name" value="PhnB_like"/>
    <property type="match status" value="1"/>
</dbReference>
<dbReference type="EMBL" id="CP016268">
    <property type="protein sequence ID" value="ANO53131.1"/>
    <property type="molecule type" value="Genomic_DNA"/>
</dbReference>
<dbReference type="KEGG" id="woc:BA177_09300"/>
<dbReference type="SUPFAM" id="SSF54593">
    <property type="entry name" value="Glyoxalase/Bleomycin resistance protein/Dihydroxybiphenyl dioxygenase"/>
    <property type="match status" value="1"/>
</dbReference>
<keyword evidence="3" id="KW-1185">Reference proteome</keyword>
<protein>
    <recommendedName>
        <fullName evidence="1">PhnB-like domain-containing protein</fullName>
    </recommendedName>
</protein>
<dbReference type="InterPro" id="IPR029068">
    <property type="entry name" value="Glyas_Bleomycin-R_OHBP_Dase"/>
</dbReference>
<evidence type="ECO:0000313" key="2">
    <source>
        <dbReference type="EMBL" id="ANO53131.1"/>
    </source>
</evidence>
<dbReference type="AlphaFoldDB" id="A0A193LL04"/>
<dbReference type="STRING" id="1548547.BA177_09300"/>
<dbReference type="InterPro" id="IPR009725">
    <property type="entry name" value="3_dmu_93_MTrfase"/>
</dbReference>
<name>A0A193LL04_9GAMM</name>
<feature type="domain" description="PhnB-like" evidence="1">
    <location>
        <begin position="7"/>
        <end position="121"/>
    </location>
</feature>
<dbReference type="InterPro" id="IPR028973">
    <property type="entry name" value="PhnB-like"/>
</dbReference>
<organism evidence="2 3">
    <name type="scientific">Woeseia oceani</name>
    <dbReference type="NCBI Taxonomy" id="1548547"/>
    <lineage>
        <taxon>Bacteria</taxon>
        <taxon>Pseudomonadati</taxon>
        <taxon>Pseudomonadota</taxon>
        <taxon>Gammaproteobacteria</taxon>
        <taxon>Woeseiales</taxon>
        <taxon>Woeseiaceae</taxon>
        <taxon>Woeseia</taxon>
    </lineage>
</organism>
<dbReference type="PANTHER" id="PTHR33990:SF2">
    <property type="entry name" value="PHNB-LIKE DOMAIN-CONTAINING PROTEIN"/>
    <property type="match status" value="1"/>
</dbReference>
<dbReference type="Proteomes" id="UP000092695">
    <property type="component" value="Chromosome"/>
</dbReference>
<sequence length="161" mass="17676">MEITQIISPCLWYDGQAESAAEFYLAAFPNSHIDNVMKSDGDWPGGKAGDTILVSFSIAGQQFQALNGGPNVPFNEAVSLSIACKDQAEVDRYWDALIADGGEAIQCGWLKDKYGLHWQVVPTVLMEMMQDKNRVKANRAIGAMMQMVKLDIAALKRAYDG</sequence>
<dbReference type="PIRSF" id="PIRSF021700">
    <property type="entry name" value="3_dmu_93_MTrfase"/>
    <property type="match status" value="1"/>
</dbReference>
<reference evidence="2 3" key="1">
    <citation type="submission" date="2016-06" db="EMBL/GenBank/DDBJ databases">
        <title>Complete genome sequence of a deep-branching marine Gamma Proteobacterium Woeseia oceani type strain XK5.</title>
        <authorList>
            <person name="Mu D."/>
            <person name="Du Z."/>
        </authorList>
    </citation>
    <scope>NUCLEOTIDE SEQUENCE [LARGE SCALE GENOMIC DNA]</scope>
    <source>
        <strain evidence="2 3">XK5</strain>
    </source>
</reference>
<accession>A0A193LL04</accession>
<proteinExistence type="predicted"/>
<evidence type="ECO:0000259" key="1">
    <source>
        <dbReference type="Pfam" id="PF06983"/>
    </source>
</evidence>
<dbReference type="RefSeq" id="WP_068619161.1">
    <property type="nucleotide sequence ID" value="NZ_CP016268.1"/>
</dbReference>
<gene>
    <name evidence="2" type="ORF">BA177_09300</name>
</gene>